<accession>A0ABV3L9N4</accession>
<dbReference type="InterPro" id="IPR003115">
    <property type="entry name" value="ParB_N"/>
</dbReference>
<gene>
    <name evidence="3" type="ORF">AB0T83_16005</name>
</gene>
<name>A0ABV3L9N4_9RHOB</name>
<dbReference type="CDD" id="cd16405">
    <property type="entry name" value="RepB_like_N"/>
    <property type="match status" value="1"/>
</dbReference>
<dbReference type="InterPro" id="IPR037972">
    <property type="entry name" value="RepB_N"/>
</dbReference>
<dbReference type="InterPro" id="IPR036086">
    <property type="entry name" value="ParB/Sulfiredoxin_sf"/>
</dbReference>
<dbReference type="Proteomes" id="UP001553161">
    <property type="component" value="Unassembled WGS sequence"/>
</dbReference>
<dbReference type="SUPFAM" id="SSF110849">
    <property type="entry name" value="ParB/Sulfiredoxin"/>
    <property type="match status" value="1"/>
</dbReference>
<proteinExistence type="predicted"/>
<keyword evidence="4" id="KW-1185">Reference proteome</keyword>
<dbReference type="PANTHER" id="PTHR33375">
    <property type="entry name" value="CHROMOSOME-PARTITIONING PROTEIN PARB-RELATED"/>
    <property type="match status" value="1"/>
</dbReference>
<dbReference type="PANTHER" id="PTHR33375:SF1">
    <property type="entry name" value="CHROMOSOME-PARTITIONING PROTEIN PARB-RELATED"/>
    <property type="match status" value="1"/>
</dbReference>
<reference evidence="3 4" key="1">
    <citation type="submission" date="2024-07" db="EMBL/GenBank/DDBJ databases">
        <authorList>
            <person name="Kang M."/>
        </authorList>
    </citation>
    <scope>NUCLEOTIDE SEQUENCE [LARGE SCALE GENOMIC DNA]</scope>
    <source>
        <strain evidence="3 4">DFM31</strain>
    </source>
</reference>
<comment type="caution">
    <text evidence="3">The sequence shown here is derived from an EMBL/GenBank/DDBJ whole genome shotgun (WGS) entry which is preliminary data.</text>
</comment>
<protein>
    <submittedName>
        <fullName evidence="3">ParB N-terminal domain-containing protein</fullName>
    </submittedName>
</protein>
<dbReference type="RefSeq" id="WP_366194234.1">
    <property type="nucleotide sequence ID" value="NZ_JBFBVU010000025.1"/>
</dbReference>
<dbReference type="InterPro" id="IPR050336">
    <property type="entry name" value="Chromosome_partition/occlusion"/>
</dbReference>
<evidence type="ECO:0000256" key="1">
    <source>
        <dbReference type="SAM" id="MobiDB-lite"/>
    </source>
</evidence>
<evidence type="ECO:0000259" key="2">
    <source>
        <dbReference type="Pfam" id="PF02195"/>
    </source>
</evidence>
<evidence type="ECO:0000313" key="4">
    <source>
        <dbReference type="Proteomes" id="UP001553161"/>
    </source>
</evidence>
<dbReference type="Pfam" id="PF02195">
    <property type="entry name" value="ParB_N"/>
    <property type="match status" value="1"/>
</dbReference>
<dbReference type="Gene3D" id="3.90.1530.30">
    <property type="match status" value="1"/>
</dbReference>
<sequence length="370" mass="41827">MTGKNKFGFGPLDTAPSPRRERSVGPMGAAVREAAESLQQSTEAKVEQRRRNAADAKAFRTAQDEGRILVDLRTTEIDTDDLPRDRLELDQVAVSEEMEELKASIRARGQREPIEVYLDARGRYQLKKGWRRLTALTQLFQETGDTAFLTVTARIEGTDDGTAPDRVSRYVDMVEENVIRQDLTFAEMAQVAISAARDPLVDGEDAEAMVGRLYASLHKMKRSYIRSFVFLLTELDGAVKWPKAISRNTGVDLARMLKAQPERTSTLRRMLEACVSEDQQTEEIAGFLSYGQRLRKDGAKPATRPQRREKYELAIGSLKVTARDGECRIVSKRDFTVIPRDRLERAVRLFEEALKDTPPIEPRIKPLDVE</sequence>
<organism evidence="3 4">
    <name type="scientific">Meridianimarinicoccus marinus</name>
    <dbReference type="NCBI Taxonomy" id="3231483"/>
    <lineage>
        <taxon>Bacteria</taxon>
        <taxon>Pseudomonadati</taxon>
        <taxon>Pseudomonadota</taxon>
        <taxon>Alphaproteobacteria</taxon>
        <taxon>Rhodobacterales</taxon>
        <taxon>Paracoccaceae</taxon>
        <taxon>Meridianimarinicoccus</taxon>
    </lineage>
</organism>
<evidence type="ECO:0000313" key="3">
    <source>
        <dbReference type="EMBL" id="MEV8468280.1"/>
    </source>
</evidence>
<feature type="region of interest" description="Disordered" evidence="1">
    <location>
        <begin position="1"/>
        <end position="51"/>
    </location>
</feature>
<feature type="domain" description="ParB-like N-terminal" evidence="2">
    <location>
        <begin position="74"/>
        <end position="140"/>
    </location>
</feature>
<dbReference type="EMBL" id="JBFBVU010000025">
    <property type="protein sequence ID" value="MEV8468280.1"/>
    <property type="molecule type" value="Genomic_DNA"/>
</dbReference>